<dbReference type="AlphaFoldDB" id="A0A1Y1HPJ0"/>
<sequence>MPPLVWGGPQVGFQQAAFAPPAAYAPPPQQPVPLVRTGFDHSRLQAAPPAPRQGTGSRRPGGRTRGPGHVRCFTWWNTGACTKGTGCAFAKAHKSCPCGDPRDHAPGPCPNRPASPGDSAAAPDHRIIAAPVAGGHGRPPSLSTTLCGL</sequence>
<name>A0A1Y1HPJ0_KLENI</name>
<protein>
    <recommendedName>
        <fullName evidence="4">C3H1-type domain-containing protein</fullName>
    </recommendedName>
</protein>
<feature type="region of interest" description="Disordered" evidence="1">
    <location>
        <begin position="44"/>
        <end position="68"/>
    </location>
</feature>
<dbReference type="Proteomes" id="UP000054558">
    <property type="component" value="Unassembled WGS sequence"/>
</dbReference>
<evidence type="ECO:0000313" key="3">
    <source>
        <dbReference type="Proteomes" id="UP000054558"/>
    </source>
</evidence>
<gene>
    <name evidence="2" type="ORF">KFL_000200430</name>
</gene>
<dbReference type="EMBL" id="DF236969">
    <property type="protein sequence ID" value="GAQ78891.1"/>
    <property type="molecule type" value="Genomic_DNA"/>
</dbReference>
<reference evidence="2 3" key="1">
    <citation type="journal article" date="2014" name="Nat. Commun.">
        <title>Klebsormidium flaccidum genome reveals primary factors for plant terrestrial adaptation.</title>
        <authorList>
            <person name="Hori K."/>
            <person name="Maruyama F."/>
            <person name="Fujisawa T."/>
            <person name="Togashi T."/>
            <person name="Yamamoto N."/>
            <person name="Seo M."/>
            <person name="Sato S."/>
            <person name="Yamada T."/>
            <person name="Mori H."/>
            <person name="Tajima N."/>
            <person name="Moriyama T."/>
            <person name="Ikeuchi M."/>
            <person name="Watanabe M."/>
            <person name="Wada H."/>
            <person name="Kobayashi K."/>
            <person name="Saito M."/>
            <person name="Masuda T."/>
            <person name="Sasaki-Sekimoto Y."/>
            <person name="Mashiguchi K."/>
            <person name="Awai K."/>
            <person name="Shimojima M."/>
            <person name="Masuda S."/>
            <person name="Iwai M."/>
            <person name="Nobusawa T."/>
            <person name="Narise T."/>
            <person name="Kondo S."/>
            <person name="Saito H."/>
            <person name="Sato R."/>
            <person name="Murakawa M."/>
            <person name="Ihara Y."/>
            <person name="Oshima-Yamada Y."/>
            <person name="Ohtaka K."/>
            <person name="Satoh M."/>
            <person name="Sonobe K."/>
            <person name="Ishii M."/>
            <person name="Ohtani R."/>
            <person name="Kanamori-Sato M."/>
            <person name="Honoki R."/>
            <person name="Miyazaki D."/>
            <person name="Mochizuki H."/>
            <person name="Umetsu J."/>
            <person name="Higashi K."/>
            <person name="Shibata D."/>
            <person name="Kamiya Y."/>
            <person name="Sato N."/>
            <person name="Nakamura Y."/>
            <person name="Tabata S."/>
            <person name="Ida S."/>
            <person name="Kurokawa K."/>
            <person name="Ohta H."/>
        </authorList>
    </citation>
    <scope>NUCLEOTIDE SEQUENCE [LARGE SCALE GENOMIC DNA]</scope>
    <source>
        <strain evidence="2 3">NIES-2285</strain>
    </source>
</reference>
<evidence type="ECO:0000256" key="1">
    <source>
        <dbReference type="SAM" id="MobiDB-lite"/>
    </source>
</evidence>
<keyword evidence="3" id="KW-1185">Reference proteome</keyword>
<organism evidence="2 3">
    <name type="scientific">Klebsormidium nitens</name>
    <name type="common">Green alga</name>
    <name type="synonym">Ulothrix nitens</name>
    <dbReference type="NCBI Taxonomy" id="105231"/>
    <lineage>
        <taxon>Eukaryota</taxon>
        <taxon>Viridiplantae</taxon>
        <taxon>Streptophyta</taxon>
        <taxon>Klebsormidiophyceae</taxon>
        <taxon>Klebsormidiales</taxon>
        <taxon>Klebsormidiaceae</taxon>
        <taxon>Klebsormidium</taxon>
    </lineage>
</organism>
<evidence type="ECO:0000313" key="2">
    <source>
        <dbReference type="EMBL" id="GAQ78891.1"/>
    </source>
</evidence>
<accession>A0A1Y1HPJ0</accession>
<proteinExistence type="predicted"/>
<evidence type="ECO:0008006" key="4">
    <source>
        <dbReference type="Google" id="ProtNLM"/>
    </source>
</evidence>